<feature type="transmembrane region" description="Helical" evidence="1">
    <location>
        <begin position="66"/>
        <end position="88"/>
    </location>
</feature>
<keyword evidence="1" id="KW-0472">Membrane</keyword>
<protein>
    <submittedName>
        <fullName evidence="2">Uncharacterized protein</fullName>
    </submittedName>
</protein>
<accession>A0ABT8SC57</accession>
<dbReference type="EMBL" id="JAUKVY010000022">
    <property type="protein sequence ID" value="MDO1535787.1"/>
    <property type="molecule type" value="Genomic_DNA"/>
</dbReference>
<evidence type="ECO:0000313" key="3">
    <source>
        <dbReference type="Proteomes" id="UP001169027"/>
    </source>
</evidence>
<dbReference type="RefSeq" id="WP_301813617.1">
    <property type="nucleotide sequence ID" value="NZ_JAUJZH010000022.1"/>
</dbReference>
<keyword evidence="3" id="KW-1185">Reference proteome</keyword>
<evidence type="ECO:0000313" key="2">
    <source>
        <dbReference type="EMBL" id="MDO1535787.1"/>
    </source>
</evidence>
<keyword evidence="1" id="KW-0812">Transmembrane</keyword>
<gene>
    <name evidence="2" type="ORF">Q2T77_26230</name>
</gene>
<sequence>MAIFIDQCKRLEAATEMGSAGGSVLSTLMAWLQFVFFLPAKLAMLIPDGNSALGRYFELDCSSGTHWGGALFSGVVWVALLVGVSFAWDGRASKAGKSER</sequence>
<comment type="caution">
    <text evidence="2">The sequence shown here is derived from an EMBL/GenBank/DDBJ whole genome shotgun (WGS) entry which is preliminary data.</text>
</comment>
<evidence type="ECO:0000256" key="1">
    <source>
        <dbReference type="SAM" id="Phobius"/>
    </source>
</evidence>
<name>A0ABT8SC57_9BURK</name>
<dbReference type="Proteomes" id="UP001169027">
    <property type="component" value="Unassembled WGS sequence"/>
</dbReference>
<organism evidence="2 3">
    <name type="scientific">Variovorax ginsengisoli</name>
    <dbReference type="NCBI Taxonomy" id="363844"/>
    <lineage>
        <taxon>Bacteria</taxon>
        <taxon>Pseudomonadati</taxon>
        <taxon>Pseudomonadota</taxon>
        <taxon>Betaproteobacteria</taxon>
        <taxon>Burkholderiales</taxon>
        <taxon>Comamonadaceae</taxon>
        <taxon>Variovorax</taxon>
    </lineage>
</organism>
<reference evidence="2" key="1">
    <citation type="submission" date="2023-06" db="EMBL/GenBank/DDBJ databases">
        <authorList>
            <person name="Jiang Y."/>
            <person name="Liu Q."/>
        </authorList>
    </citation>
    <scope>NUCLEOTIDE SEQUENCE</scope>
    <source>
        <strain evidence="2">CGMCC 1.12090</strain>
    </source>
</reference>
<proteinExistence type="predicted"/>
<keyword evidence="1" id="KW-1133">Transmembrane helix</keyword>
<feature type="transmembrane region" description="Helical" evidence="1">
    <location>
        <begin position="21"/>
        <end position="46"/>
    </location>
</feature>